<organism evidence="1 2">
    <name type="scientific">Ridgeia piscesae</name>
    <name type="common">Tubeworm</name>
    <dbReference type="NCBI Taxonomy" id="27915"/>
    <lineage>
        <taxon>Eukaryota</taxon>
        <taxon>Metazoa</taxon>
        <taxon>Spiralia</taxon>
        <taxon>Lophotrochozoa</taxon>
        <taxon>Annelida</taxon>
        <taxon>Polychaeta</taxon>
        <taxon>Sedentaria</taxon>
        <taxon>Canalipalpata</taxon>
        <taxon>Sabellida</taxon>
        <taxon>Siboglinidae</taxon>
        <taxon>Ridgeia</taxon>
    </lineage>
</organism>
<name>A0AAD9P6D0_RIDPI</name>
<dbReference type="AlphaFoldDB" id="A0AAD9P6D0"/>
<comment type="caution">
    <text evidence="1">The sequence shown here is derived from an EMBL/GenBank/DDBJ whole genome shotgun (WGS) entry which is preliminary data.</text>
</comment>
<evidence type="ECO:0000313" key="2">
    <source>
        <dbReference type="Proteomes" id="UP001209878"/>
    </source>
</evidence>
<dbReference type="Proteomes" id="UP001209878">
    <property type="component" value="Unassembled WGS sequence"/>
</dbReference>
<dbReference type="EMBL" id="JAODUO010000123">
    <property type="protein sequence ID" value="KAK2188775.1"/>
    <property type="molecule type" value="Genomic_DNA"/>
</dbReference>
<protein>
    <submittedName>
        <fullName evidence="1">Uncharacterized protein</fullName>
    </submittedName>
</protein>
<evidence type="ECO:0000313" key="1">
    <source>
        <dbReference type="EMBL" id="KAK2188775.1"/>
    </source>
</evidence>
<keyword evidence="2" id="KW-1185">Reference proteome</keyword>
<reference evidence="1" key="1">
    <citation type="journal article" date="2023" name="Mol. Biol. Evol.">
        <title>Third-Generation Sequencing Reveals the Adaptive Role of the Epigenome in Three Deep-Sea Polychaetes.</title>
        <authorList>
            <person name="Perez M."/>
            <person name="Aroh O."/>
            <person name="Sun Y."/>
            <person name="Lan Y."/>
            <person name="Juniper S.K."/>
            <person name="Young C.R."/>
            <person name="Angers B."/>
            <person name="Qian P.Y."/>
        </authorList>
    </citation>
    <scope>NUCLEOTIDE SEQUENCE</scope>
    <source>
        <strain evidence="1">R07B-5</strain>
    </source>
</reference>
<proteinExistence type="predicted"/>
<gene>
    <name evidence="1" type="ORF">NP493_123g07019</name>
</gene>
<sequence length="134" mass="14737">MSLLSAKTVHCGTSTSALVSISLYHVKGCASKKECIMQEVLFSNTFLKNVRKINTFYIVVASNGQTCYNHLYLCLEISEYDCGFSVIITTSGWPVFGHGVSYLANLLDLCTSCGYSKFAVYYAVIDIISSIKDV</sequence>
<accession>A0AAD9P6D0</accession>